<organism evidence="5 6">
    <name type="scientific">Tigriopus californicus</name>
    <name type="common">Marine copepod</name>
    <dbReference type="NCBI Taxonomy" id="6832"/>
    <lineage>
        <taxon>Eukaryota</taxon>
        <taxon>Metazoa</taxon>
        <taxon>Ecdysozoa</taxon>
        <taxon>Arthropoda</taxon>
        <taxon>Crustacea</taxon>
        <taxon>Multicrustacea</taxon>
        <taxon>Hexanauplia</taxon>
        <taxon>Copepoda</taxon>
        <taxon>Harpacticoida</taxon>
        <taxon>Harpacticidae</taxon>
        <taxon>Tigriopus</taxon>
    </lineage>
</organism>
<dbReference type="OMA" id="PWDMPKL"/>
<feature type="compositionally biased region" description="Polar residues" evidence="3">
    <location>
        <begin position="608"/>
        <end position="621"/>
    </location>
</feature>
<name>A0A553NQB0_TIGCA</name>
<dbReference type="PRINTS" id="PR00401">
    <property type="entry name" value="SH2DOMAIN"/>
</dbReference>
<dbReference type="InterPro" id="IPR051846">
    <property type="entry name" value="SH2_domain_adapters"/>
</dbReference>
<evidence type="ECO:0000256" key="2">
    <source>
        <dbReference type="PROSITE-ProRule" id="PRU00191"/>
    </source>
</evidence>
<accession>A0A553NQB0</accession>
<feature type="region of interest" description="Disordered" evidence="3">
    <location>
        <begin position="460"/>
        <end position="495"/>
    </location>
</feature>
<evidence type="ECO:0000313" key="5">
    <source>
        <dbReference type="EMBL" id="TRY67625.1"/>
    </source>
</evidence>
<feature type="region of interest" description="Disordered" evidence="3">
    <location>
        <begin position="98"/>
        <end position="212"/>
    </location>
</feature>
<dbReference type="PANTHER" id="PTHR15127:SF32">
    <property type="entry name" value="HEAVYWEIGHT, ISOFORM A"/>
    <property type="match status" value="1"/>
</dbReference>
<comment type="caution">
    <text evidence="5">The sequence shown here is derived from an EMBL/GenBank/DDBJ whole genome shotgun (WGS) entry which is preliminary data.</text>
</comment>
<evidence type="ECO:0000256" key="1">
    <source>
        <dbReference type="ARBA" id="ARBA00022999"/>
    </source>
</evidence>
<feature type="compositionally biased region" description="Low complexity" evidence="3">
    <location>
        <begin position="200"/>
        <end position="210"/>
    </location>
</feature>
<feature type="domain" description="SH2" evidence="4">
    <location>
        <begin position="726"/>
        <end position="822"/>
    </location>
</feature>
<dbReference type="Gene3D" id="3.30.505.10">
    <property type="entry name" value="SH2 domain"/>
    <property type="match status" value="1"/>
</dbReference>
<keyword evidence="6" id="KW-1185">Reference proteome</keyword>
<feature type="region of interest" description="Disordered" evidence="3">
    <location>
        <begin position="392"/>
        <end position="435"/>
    </location>
</feature>
<feature type="region of interest" description="Disordered" evidence="3">
    <location>
        <begin position="319"/>
        <end position="355"/>
    </location>
</feature>
<proteinExistence type="predicted"/>
<feature type="compositionally biased region" description="Polar residues" evidence="3">
    <location>
        <begin position="278"/>
        <end position="303"/>
    </location>
</feature>
<dbReference type="OrthoDB" id="5914531at2759"/>
<protein>
    <recommendedName>
        <fullName evidence="4">SH2 domain-containing protein</fullName>
    </recommendedName>
</protein>
<sequence length="827" mass="90634">MYRNRSRGCLIETAFVGNGSSNEDLDEVDRIANHPVLRSKPHINQGPAWETSLRKSRSESGTGLTGKRVHNPLSGSVIGTCHGGLGLSIWTGTQSIQGSPTNGSLAQGGHVFGRSRGANPRGPVAQSRLSRSTTFNNCVPSSPVSGHSATSSWVYNPNTGMGAKSAPSTPPTWSASGLTDHFQPESRPLRGPRLLKSSEESVSQRSSSSSTQYVVHAVIENVRSSSKRDCFTPPPDLGAKPKDMLSETKTPPNTAPLPAKFSRLPQNLLRKQQRELDIQSTADSSSNNEVCMTSSGAKSPSSSLRFKLPLSLRARIKLDREDSSSAESTPQKQKMPPALSTGQSRLVKRGMEASSRPNLLVMAPKPIQDLTTKQSSKSKFFSSGESSCSSAMSSLESLRSTTSDGVQSLMSSESGAVSSMSSQSSENFPSKPTLDLGYSRHPKLVTGGVSSKFQVLSPISDKSQEQYSEVCDPGGNNKTPKVSPSSTLTPSSIEANTVIDNESRVTSEHLNNNVFNDNDASSGSKNANDNELRIQQALDVPWDIPKLKRRLQGQGGSNRNLNNFVQHRRTLELQGSDSGISLDSQDLKDMKELLNVPWDMPKLRKKTQQPNFLSSRPQSMNIDPPTRNINIVSNSQSSSCQSSNENMVLPQPVPPPPPGFEDSGDEFYLANNQFRGTPERKARPKMTLSFGIDPSLKTLMFATNSPFGLNDCEDVDPNLPLDRQEWFHGTISKSEAEERLTALTEGNYLVRTLDSTRQEYALSLKSARGYMHMKIRRDTQTREFQLSDFNKRFMSVPQMVHHYTRNRLPIKGAEHMCLKHPVREQML</sequence>
<dbReference type="PANTHER" id="PTHR15127">
    <property type="entry name" value="HEAVYWEIGHT, ISOFORM A"/>
    <property type="match status" value="1"/>
</dbReference>
<feature type="compositionally biased region" description="Polar residues" evidence="3">
    <location>
        <begin position="476"/>
        <end position="495"/>
    </location>
</feature>
<feature type="region of interest" description="Disordered" evidence="3">
    <location>
        <begin position="364"/>
        <end position="383"/>
    </location>
</feature>
<dbReference type="SUPFAM" id="SSF55550">
    <property type="entry name" value="SH2 domain"/>
    <property type="match status" value="1"/>
</dbReference>
<feature type="region of interest" description="Disordered" evidence="3">
    <location>
        <begin position="224"/>
        <end position="260"/>
    </location>
</feature>
<evidence type="ECO:0000256" key="3">
    <source>
        <dbReference type="SAM" id="MobiDB-lite"/>
    </source>
</evidence>
<feature type="compositionally biased region" description="Low complexity" evidence="3">
    <location>
        <begin position="165"/>
        <end position="176"/>
    </location>
</feature>
<dbReference type="PROSITE" id="PS50001">
    <property type="entry name" value="SH2"/>
    <property type="match status" value="1"/>
</dbReference>
<dbReference type="AlphaFoldDB" id="A0A553NQB0"/>
<feature type="region of interest" description="Disordered" evidence="3">
    <location>
        <begin position="605"/>
        <end position="627"/>
    </location>
</feature>
<dbReference type="Proteomes" id="UP000318571">
    <property type="component" value="Chromosome 4"/>
</dbReference>
<feature type="region of interest" description="Disordered" evidence="3">
    <location>
        <begin position="273"/>
        <end position="303"/>
    </location>
</feature>
<feature type="compositionally biased region" description="Polar residues" evidence="3">
    <location>
        <begin position="127"/>
        <end position="159"/>
    </location>
</feature>
<feature type="region of interest" description="Disordered" evidence="3">
    <location>
        <begin position="38"/>
        <end position="68"/>
    </location>
</feature>
<dbReference type="GO" id="GO:0001784">
    <property type="term" value="F:phosphotyrosine residue binding"/>
    <property type="evidence" value="ECO:0007669"/>
    <property type="project" value="TreeGrafter"/>
</dbReference>
<reference evidence="5 6" key="1">
    <citation type="journal article" date="2018" name="Nat. Ecol. Evol.">
        <title>Genomic signatures of mitonuclear coevolution across populations of Tigriopus californicus.</title>
        <authorList>
            <person name="Barreto F.S."/>
            <person name="Watson E.T."/>
            <person name="Lima T.G."/>
            <person name="Willett C.S."/>
            <person name="Edmands S."/>
            <person name="Li W."/>
            <person name="Burton R.S."/>
        </authorList>
    </citation>
    <scope>NUCLEOTIDE SEQUENCE [LARGE SCALE GENOMIC DNA]</scope>
    <source>
        <strain evidence="5 6">San Diego</strain>
    </source>
</reference>
<dbReference type="SMART" id="SM00252">
    <property type="entry name" value="SH2"/>
    <property type="match status" value="1"/>
</dbReference>
<evidence type="ECO:0000259" key="4">
    <source>
        <dbReference type="PROSITE" id="PS50001"/>
    </source>
</evidence>
<dbReference type="EMBL" id="VCGU01000011">
    <property type="protein sequence ID" value="TRY67625.1"/>
    <property type="molecule type" value="Genomic_DNA"/>
</dbReference>
<feature type="compositionally biased region" description="Low complexity" evidence="3">
    <location>
        <begin position="408"/>
        <end position="430"/>
    </location>
</feature>
<gene>
    <name evidence="5" type="ORF">TCAL_05266</name>
</gene>
<keyword evidence="1 2" id="KW-0727">SH2 domain</keyword>
<dbReference type="InterPro" id="IPR036860">
    <property type="entry name" value="SH2_dom_sf"/>
</dbReference>
<dbReference type="Pfam" id="PF00017">
    <property type="entry name" value="SH2"/>
    <property type="match status" value="1"/>
</dbReference>
<evidence type="ECO:0000313" key="6">
    <source>
        <dbReference type="Proteomes" id="UP000318571"/>
    </source>
</evidence>
<dbReference type="InterPro" id="IPR000980">
    <property type="entry name" value="SH2"/>
</dbReference>
<dbReference type="STRING" id="6832.A0A553NQB0"/>